<dbReference type="EMBL" id="CP029752">
    <property type="protein sequence ID" value="QFG76799.1"/>
    <property type="molecule type" value="Genomic_DNA"/>
</dbReference>
<protein>
    <submittedName>
        <fullName evidence="1">Uncharacterized protein</fullName>
    </submittedName>
</protein>
<dbReference type="AlphaFoldDB" id="A0A5P6AA15"/>
<name>A0A5P6AA15_RAOPL</name>
<gene>
    <name evidence="1" type="ORF">DMB90_13620</name>
</gene>
<sequence>MMLLARNGFEFESTRAISAGFFLPALADRRSATGQTESRAENRTDFIPISAKALMPLAAGVTHPSLGYRWLSREHLSGADYLPLPDNVTAQMSCAIAGCVKPIGLSLHVLPRRVYSPLFQWQDVEGSKIFHLPVIRSYM</sequence>
<proteinExistence type="predicted"/>
<accession>A0A5P6AA15</accession>
<reference evidence="1" key="1">
    <citation type="submission" date="2018-05" db="EMBL/GenBank/DDBJ databases">
        <title>Bacterial isolates from healthy term breastfed infants carrying antibiotic resistance genes.</title>
        <authorList>
            <person name="Casaburi G."/>
        </authorList>
    </citation>
    <scope>NUCLEOTIDE SEQUENCE [LARGE SCALE GENOMIC DNA]</scope>
    <source>
        <strain evidence="1">7084_4</strain>
    </source>
</reference>
<organism evidence="1">
    <name type="scientific">Raoultella planticola</name>
    <name type="common">Klebsiella planticola</name>
    <dbReference type="NCBI Taxonomy" id="575"/>
    <lineage>
        <taxon>Bacteria</taxon>
        <taxon>Pseudomonadati</taxon>
        <taxon>Pseudomonadota</taxon>
        <taxon>Gammaproteobacteria</taxon>
        <taxon>Enterobacterales</taxon>
        <taxon>Enterobacteriaceae</taxon>
        <taxon>Klebsiella/Raoultella group</taxon>
        <taxon>Raoultella</taxon>
    </lineage>
</organism>
<evidence type="ECO:0000313" key="1">
    <source>
        <dbReference type="EMBL" id="QFG76799.1"/>
    </source>
</evidence>